<dbReference type="PANTHER" id="PTHR46889">
    <property type="entry name" value="TRANSPOSASE INSF FOR INSERTION SEQUENCE IS3B-RELATED"/>
    <property type="match status" value="1"/>
</dbReference>
<dbReference type="eggNOG" id="COG2801">
    <property type="taxonomic scope" value="Bacteria"/>
</dbReference>
<dbReference type="InterPro" id="IPR050900">
    <property type="entry name" value="Transposase_IS3/IS150/IS904"/>
</dbReference>
<protein>
    <submittedName>
        <fullName evidence="2">Integrase core domain protein</fullName>
    </submittedName>
</protein>
<dbReference type="SUPFAM" id="SSF53098">
    <property type="entry name" value="Ribonuclease H-like"/>
    <property type="match status" value="1"/>
</dbReference>
<evidence type="ECO:0000313" key="2">
    <source>
        <dbReference type="EMBL" id="ERL08484.1"/>
    </source>
</evidence>
<evidence type="ECO:0000313" key="3">
    <source>
        <dbReference type="Proteomes" id="UP000016638"/>
    </source>
</evidence>
<dbReference type="STRING" id="1125712.HMPREF1316_2023"/>
<evidence type="ECO:0000256" key="1">
    <source>
        <dbReference type="SAM" id="MobiDB-lite"/>
    </source>
</evidence>
<gene>
    <name evidence="2" type="ORF">HMPREF1316_2023</name>
</gene>
<dbReference type="PANTHER" id="PTHR46889:SF4">
    <property type="entry name" value="TRANSPOSASE INSO FOR INSERTION SEQUENCE ELEMENT IS911B-RELATED"/>
    <property type="match status" value="1"/>
</dbReference>
<dbReference type="PATRIC" id="fig|1125712.3.peg.1136"/>
<reference evidence="2 3" key="1">
    <citation type="submission" date="2013-08" db="EMBL/GenBank/DDBJ databases">
        <authorList>
            <person name="Durkin A.S."/>
            <person name="Haft D.R."/>
            <person name="McCorrison J."/>
            <person name="Torralba M."/>
            <person name="Gillis M."/>
            <person name="Haft D.H."/>
            <person name="Methe B."/>
            <person name="Sutton G."/>
            <person name="Nelson K.E."/>
        </authorList>
    </citation>
    <scope>NUCLEOTIDE SEQUENCE [LARGE SCALE GENOMIC DNA]</scope>
    <source>
        <strain evidence="2 3">F0195</strain>
    </source>
</reference>
<feature type="region of interest" description="Disordered" evidence="1">
    <location>
        <begin position="357"/>
        <end position="393"/>
    </location>
</feature>
<dbReference type="GO" id="GO:0015074">
    <property type="term" value="P:DNA integration"/>
    <property type="evidence" value="ECO:0007669"/>
    <property type="project" value="InterPro"/>
</dbReference>
<sequence length="547" mass="60787">MPPLVACVLSIGFEQKGLRWESWTKTGREGNRMFSTEQSRIALETFVRFGRNCADTIAELGCPHRQTPRNWWYEYEETGEVPLARREREPRYPEEVRREAVEHYLDHGRRLSRTMRELGYPKSREMLADRADEYAPGQRRCRGPNPRRDPVPVGKKVQVVAELEARTGPAAEVAEKYGVPRTAPYVWRREIIGDDGGEPEGEGVPVSREYDDLPDDVGQPRDVPRRTRVRLGLGVRQATLETVEKGPGADPSCLTNAERAAMVEALRAKHELWEVLPVVGMAKGSYEYARNAQAKSEGEGRAAAREAVTAALEAGGGTCGYRRVAAVVDAGEWTVRGIAKDEGPVARTAEKERCHSSCEGEVSAAPPDLPRDERGRRHLRASKPNEPWVTGVTGSRIPAGRACLSPVVDRFDGMPLGRSTPASPDAEMADSSLLGACGRLGEGDHPKTRPDRGGYYRWPGWTETCDESGPVRPTSGRGCGPDNVGREGLFGRPEIELFYGCDWAVITVDEFMTMLDAYLRWYGDVRTKSDLDHRSPMRYRRDLGLAV</sequence>
<dbReference type="NCBIfam" id="NF033516">
    <property type="entry name" value="transpos_IS3"/>
    <property type="match status" value="1"/>
</dbReference>
<organism evidence="2 3">
    <name type="scientific">Olsenella profusa F0195</name>
    <dbReference type="NCBI Taxonomy" id="1125712"/>
    <lineage>
        <taxon>Bacteria</taxon>
        <taxon>Bacillati</taxon>
        <taxon>Actinomycetota</taxon>
        <taxon>Coriobacteriia</taxon>
        <taxon>Coriobacteriales</taxon>
        <taxon>Atopobiaceae</taxon>
        <taxon>Olsenella</taxon>
    </lineage>
</organism>
<comment type="caution">
    <text evidence="2">The sequence shown here is derived from an EMBL/GenBank/DDBJ whole genome shotgun (WGS) entry which is preliminary data.</text>
</comment>
<name>U2T5Z7_9ACTN</name>
<feature type="region of interest" description="Disordered" evidence="1">
    <location>
        <begin position="192"/>
        <end position="222"/>
    </location>
</feature>
<keyword evidence="3" id="KW-1185">Reference proteome</keyword>
<proteinExistence type="predicted"/>
<dbReference type="EMBL" id="AWEZ01000044">
    <property type="protein sequence ID" value="ERL08484.1"/>
    <property type="molecule type" value="Genomic_DNA"/>
</dbReference>
<dbReference type="Proteomes" id="UP000016638">
    <property type="component" value="Unassembled WGS sequence"/>
</dbReference>
<dbReference type="eggNOG" id="COG2963">
    <property type="taxonomic scope" value="Bacteria"/>
</dbReference>
<dbReference type="AlphaFoldDB" id="U2T5Z7"/>
<dbReference type="InterPro" id="IPR012337">
    <property type="entry name" value="RNaseH-like_sf"/>
</dbReference>
<accession>U2T5Z7</accession>
<dbReference type="InterPro" id="IPR048020">
    <property type="entry name" value="Transpos_IS3"/>
</dbReference>